<dbReference type="PANTHER" id="PTHR32125">
    <property type="entry name" value="2-C-METHYL-D-ERYTHRITOL 4-PHOSPHATE CYTIDYLYLTRANSFERASE, CHLOROPLASTIC"/>
    <property type="match status" value="1"/>
</dbReference>
<evidence type="ECO:0000256" key="5">
    <source>
        <dbReference type="ARBA" id="ARBA00022695"/>
    </source>
</evidence>
<comment type="function">
    <text evidence="7">Catalyzes the formation of 4-diphosphocytidyl-2-C-methyl-D-erythritol from CTP and 2-C-methyl-D-erythritol 4-phosphate (MEP).</text>
</comment>
<comment type="pathway">
    <text evidence="2 7">Isoprenoid biosynthesis; isopentenyl diphosphate biosynthesis via DXP pathway; isopentenyl diphosphate from 1-deoxy-D-xylulose 5-phosphate: step 2/6.</text>
</comment>
<dbReference type="EMBL" id="FNUZ01000002">
    <property type="protein sequence ID" value="SEG12831.1"/>
    <property type="molecule type" value="Genomic_DNA"/>
</dbReference>
<dbReference type="GO" id="GO:0019288">
    <property type="term" value="P:isopentenyl diphosphate biosynthetic process, methylerythritol 4-phosphate pathway"/>
    <property type="evidence" value="ECO:0007669"/>
    <property type="project" value="UniProtKB-UniRule"/>
</dbReference>
<dbReference type="InterPro" id="IPR029044">
    <property type="entry name" value="Nucleotide-diphossugar_trans"/>
</dbReference>
<dbReference type="PANTHER" id="PTHR32125:SF4">
    <property type="entry name" value="2-C-METHYL-D-ERYTHRITOL 4-PHOSPHATE CYTIDYLYLTRANSFERASE, CHLOROPLASTIC"/>
    <property type="match status" value="1"/>
</dbReference>
<keyword evidence="4 7" id="KW-0808">Transferase</keyword>
<evidence type="ECO:0000256" key="6">
    <source>
        <dbReference type="ARBA" id="ARBA00023229"/>
    </source>
</evidence>
<sequence length="223" mass="23627">MTTATIIVAAGRGTRAGGPKPKQWQQINGRMVADWTIDLFLPYGPVVLVINPDDTDIADTLKARDQIMLATGASERAGSVRAGLEQLTGIQPDKVLIHDVARPCTPKPVIDSVLAALETGKAAAPALPVTDALWMGENGFVTGTRDRTGLFRAQTPQGFDYQTILSAHQNHPGTAADDVEVARAAGIEVAITQGSDLNLKITAPEDFDRASRILEELYGSATG</sequence>
<dbReference type="InterPro" id="IPR001228">
    <property type="entry name" value="IspD"/>
</dbReference>
<dbReference type="PROSITE" id="PS01295">
    <property type="entry name" value="ISPD"/>
    <property type="match status" value="1"/>
</dbReference>
<evidence type="ECO:0000313" key="8">
    <source>
        <dbReference type="EMBL" id="SEG12831.1"/>
    </source>
</evidence>
<evidence type="ECO:0000256" key="2">
    <source>
        <dbReference type="ARBA" id="ARBA00004787"/>
    </source>
</evidence>
<proteinExistence type="inferred from homology"/>
<feature type="site" description="Positions MEP for the nucleophilic attack" evidence="7">
    <location>
        <position position="147"/>
    </location>
</feature>
<organism evidence="8 9">
    <name type="scientific">Thalassococcus halodurans</name>
    <dbReference type="NCBI Taxonomy" id="373675"/>
    <lineage>
        <taxon>Bacteria</taxon>
        <taxon>Pseudomonadati</taxon>
        <taxon>Pseudomonadota</taxon>
        <taxon>Alphaproteobacteria</taxon>
        <taxon>Rhodobacterales</taxon>
        <taxon>Roseobacteraceae</taxon>
        <taxon>Thalassococcus</taxon>
    </lineage>
</organism>
<feature type="site" description="Transition state stabilizer" evidence="7">
    <location>
        <position position="15"/>
    </location>
</feature>
<accession>A0A1H5XM78</accession>
<dbReference type="UniPathway" id="UPA00056">
    <property type="reaction ID" value="UER00093"/>
</dbReference>
<dbReference type="AlphaFoldDB" id="A0A1H5XM78"/>
<keyword evidence="5 7" id="KW-0548">Nucleotidyltransferase</keyword>
<evidence type="ECO:0000256" key="4">
    <source>
        <dbReference type="ARBA" id="ARBA00022679"/>
    </source>
</evidence>
<evidence type="ECO:0000256" key="1">
    <source>
        <dbReference type="ARBA" id="ARBA00001282"/>
    </source>
</evidence>
<dbReference type="Proteomes" id="UP000236752">
    <property type="component" value="Unassembled WGS sequence"/>
</dbReference>
<evidence type="ECO:0000313" key="9">
    <source>
        <dbReference type="Proteomes" id="UP000236752"/>
    </source>
</evidence>
<name>A0A1H5XM78_9RHOB</name>
<dbReference type="InterPro" id="IPR050088">
    <property type="entry name" value="IspD/TarI_cytidylyltransf_bact"/>
</dbReference>
<feature type="site" description="Transition state stabilizer" evidence="7">
    <location>
        <position position="22"/>
    </location>
</feature>
<dbReference type="EC" id="2.7.7.60" evidence="7"/>
<comment type="similarity">
    <text evidence="3 7">Belongs to the IspD/TarI cytidylyltransferase family. IspD subfamily.</text>
</comment>
<dbReference type="CDD" id="cd02516">
    <property type="entry name" value="CDP-ME_synthetase"/>
    <property type="match status" value="1"/>
</dbReference>
<keyword evidence="9" id="KW-1185">Reference proteome</keyword>
<feature type="site" description="Positions MEP for the nucleophilic attack" evidence="7">
    <location>
        <position position="200"/>
    </location>
</feature>
<evidence type="ECO:0000256" key="7">
    <source>
        <dbReference type="HAMAP-Rule" id="MF_00108"/>
    </source>
</evidence>
<gene>
    <name evidence="7" type="primary">ispD</name>
    <name evidence="8" type="ORF">SAMN04488045_1943</name>
</gene>
<reference evidence="8 9" key="1">
    <citation type="submission" date="2016-10" db="EMBL/GenBank/DDBJ databases">
        <authorList>
            <person name="de Groot N.N."/>
        </authorList>
    </citation>
    <scope>NUCLEOTIDE SEQUENCE [LARGE SCALE GENOMIC DNA]</scope>
    <source>
        <strain evidence="8 9">DSM 26915</strain>
    </source>
</reference>
<dbReference type="Pfam" id="PF01128">
    <property type="entry name" value="IspD"/>
    <property type="match status" value="1"/>
</dbReference>
<dbReference type="Gene3D" id="3.90.550.10">
    <property type="entry name" value="Spore Coat Polysaccharide Biosynthesis Protein SpsA, Chain A"/>
    <property type="match status" value="1"/>
</dbReference>
<dbReference type="SUPFAM" id="SSF53448">
    <property type="entry name" value="Nucleotide-diphospho-sugar transferases"/>
    <property type="match status" value="1"/>
</dbReference>
<comment type="catalytic activity">
    <reaction evidence="1 7">
        <text>2-C-methyl-D-erythritol 4-phosphate + CTP + H(+) = 4-CDP-2-C-methyl-D-erythritol + diphosphate</text>
        <dbReference type="Rhea" id="RHEA:13429"/>
        <dbReference type="ChEBI" id="CHEBI:15378"/>
        <dbReference type="ChEBI" id="CHEBI:33019"/>
        <dbReference type="ChEBI" id="CHEBI:37563"/>
        <dbReference type="ChEBI" id="CHEBI:57823"/>
        <dbReference type="ChEBI" id="CHEBI:58262"/>
        <dbReference type="EC" id="2.7.7.60"/>
    </reaction>
</comment>
<dbReference type="GO" id="GO:0050518">
    <property type="term" value="F:2-C-methyl-D-erythritol 4-phosphate cytidylyltransferase activity"/>
    <property type="evidence" value="ECO:0007669"/>
    <property type="project" value="UniProtKB-UniRule"/>
</dbReference>
<protein>
    <recommendedName>
        <fullName evidence="7">2-C-methyl-D-erythritol 4-phosphate cytidylyltransferase</fullName>
        <ecNumber evidence="7">2.7.7.60</ecNumber>
    </recommendedName>
    <alternativeName>
        <fullName evidence="7">4-diphosphocytidyl-2C-methyl-D-erythritol synthase</fullName>
    </alternativeName>
    <alternativeName>
        <fullName evidence="7">MEP cytidylyltransferase</fullName>
        <shortName evidence="7">MCT</shortName>
    </alternativeName>
</protein>
<keyword evidence="6 7" id="KW-0414">Isoprene biosynthesis</keyword>
<dbReference type="InterPro" id="IPR034683">
    <property type="entry name" value="IspD/TarI"/>
</dbReference>
<dbReference type="HAMAP" id="MF_00108">
    <property type="entry name" value="IspD"/>
    <property type="match status" value="1"/>
</dbReference>
<dbReference type="NCBIfam" id="TIGR00453">
    <property type="entry name" value="ispD"/>
    <property type="match status" value="1"/>
</dbReference>
<dbReference type="InterPro" id="IPR018294">
    <property type="entry name" value="ISPD_synthase_CS"/>
</dbReference>
<evidence type="ECO:0000256" key="3">
    <source>
        <dbReference type="ARBA" id="ARBA00009789"/>
    </source>
</evidence>